<dbReference type="InterPro" id="IPR003593">
    <property type="entry name" value="AAA+_ATPase"/>
</dbReference>
<keyword evidence="2 4" id="KW-0067">ATP-binding</keyword>
<protein>
    <submittedName>
        <fullName evidence="4">Multidrug ABC transporter ATP-binding protein</fullName>
    </submittedName>
</protein>
<keyword evidence="1" id="KW-0547">Nucleotide-binding</keyword>
<feature type="domain" description="ABC transporter" evidence="3">
    <location>
        <begin position="310"/>
        <end position="539"/>
    </location>
</feature>
<proteinExistence type="predicted"/>
<dbReference type="EMBL" id="PDHH01000001">
    <property type="protein sequence ID" value="PSM53043.1"/>
    <property type="molecule type" value="Genomic_DNA"/>
</dbReference>
<comment type="caution">
    <text evidence="4">The sequence shown here is derived from an EMBL/GenBank/DDBJ whole genome shotgun (WGS) entry which is preliminary data.</text>
</comment>
<dbReference type="PANTHER" id="PTHR43038:SF3">
    <property type="entry name" value="ABC TRANSPORTER G FAMILY MEMBER 20 ISOFORM X1"/>
    <property type="match status" value="1"/>
</dbReference>
<dbReference type="PROSITE" id="PS50893">
    <property type="entry name" value="ABC_TRANSPORTER_2"/>
    <property type="match status" value="2"/>
</dbReference>
<evidence type="ECO:0000313" key="5">
    <source>
        <dbReference type="Proteomes" id="UP000240535"/>
    </source>
</evidence>
<dbReference type="InterPro" id="IPR027417">
    <property type="entry name" value="P-loop_NTPase"/>
</dbReference>
<accession>A0A2P8R3G8</accession>
<evidence type="ECO:0000313" key="4">
    <source>
        <dbReference type="EMBL" id="PSM53043.1"/>
    </source>
</evidence>
<dbReference type="CDD" id="cd03230">
    <property type="entry name" value="ABC_DR_subfamily_A"/>
    <property type="match status" value="2"/>
</dbReference>
<evidence type="ECO:0000259" key="3">
    <source>
        <dbReference type="PROSITE" id="PS50893"/>
    </source>
</evidence>
<dbReference type="Pfam" id="PF00005">
    <property type="entry name" value="ABC_tran"/>
    <property type="match status" value="2"/>
</dbReference>
<dbReference type="InterPro" id="IPR017871">
    <property type="entry name" value="ABC_transporter-like_CS"/>
</dbReference>
<gene>
    <name evidence="4" type="ORF">CQ405_00365</name>
</gene>
<organism evidence="4 5">
    <name type="scientific">Campylobacter blaseri</name>
    <dbReference type="NCBI Taxonomy" id="2042961"/>
    <lineage>
        <taxon>Bacteria</taxon>
        <taxon>Pseudomonadati</taxon>
        <taxon>Campylobacterota</taxon>
        <taxon>Epsilonproteobacteria</taxon>
        <taxon>Campylobacterales</taxon>
        <taxon>Campylobacteraceae</taxon>
        <taxon>Campylobacter</taxon>
    </lineage>
</organism>
<dbReference type="RefSeq" id="WP_106869432.1">
    <property type="nucleotide sequence ID" value="NZ_CP053841.1"/>
</dbReference>
<keyword evidence="5" id="KW-1185">Reference proteome</keyword>
<name>A0A2P8R3G8_9BACT</name>
<dbReference type="Proteomes" id="UP000240535">
    <property type="component" value="Unassembled WGS sequence"/>
</dbReference>
<dbReference type="GO" id="GO:0005524">
    <property type="term" value="F:ATP binding"/>
    <property type="evidence" value="ECO:0007669"/>
    <property type="project" value="UniProtKB-KW"/>
</dbReference>
<reference evidence="5" key="1">
    <citation type="submission" date="2017-10" db="EMBL/GenBank/DDBJ databases">
        <title>Campylobacter species from seals.</title>
        <authorList>
            <person name="Gilbert M.J."/>
            <person name="Zomer A.L."/>
            <person name="Timmerman A.J."/>
            <person name="Duim B."/>
            <person name="Wagenaar J.A."/>
        </authorList>
    </citation>
    <scope>NUCLEOTIDE SEQUENCE [LARGE SCALE GENOMIC DNA]</scope>
    <source>
        <strain evidence="5">17S00004-5</strain>
    </source>
</reference>
<feature type="domain" description="ABC transporter" evidence="3">
    <location>
        <begin position="2"/>
        <end position="229"/>
    </location>
</feature>
<evidence type="ECO:0000256" key="2">
    <source>
        <dbReference type="ARBA" id="ARBA00022840"/>
    </source>
</evidence>
<dbReference type="InterPro" id="IPR003439">
    <property type="entry name" value="ABC_transporter-like_ATP-bd"/>
</dbReference>
<dbReference type="GO" id="GO:0016887">
    <property type="term" value="F:ATP hydrolysis activity"/>
    <property type="evidence" value="ECO:0007669"/>
    <property type="project" value="InterPro"/>
</dbReference>
<dbReference type="OrthoDB" id="9809450at2"/>
<dbReference type="Gene3D" id="3.40.50.300">
    <property type="entry name" value="P-loop containing nucleotide triphosphate hydrolases"/>
    <property type="match status" value="2"/>
</dbReference>
<dbReference type="SUPFAM" id="SSF52540">
    <property type="entry name" value="P-loop containing nucleoside triphosphate hydrolases"/>
    <property type="match status" value="2"/>
</dbReference>
<dbReference type="PROSITE" id="PS00211">
    <property type="entry name" value="ABC_TRANSPORTER_1"/>
    <property type="match status" value="1"/>
</dbReference>
<dbReference type="AlphaFoldDB" id="A0A2P8R3G8"/>
<evidence type="ECO:0000256" key="1">
    <source>
        <dbReference type="ARBA" id="ARBA00022741"/>
    </source>
</evidence>
<dbReference type="PANTHER" id="PTHR43038">
    <property type="entry name" value="ATP-BINDING CASSETTE, SUB-FAMILY H, MEMBER 1"/>
    <property type="match status" value="1"/>
</dbReference>
<dbReference type="SMART" id="SM00382">
    <property type="entry name" value="AAA"/>
    <property type="match status" value="2"/>
</dbReference>
<sequence>MIKASNLTKTFKNILALKGISFNIPQGIITGLVGPDGAGKTTLIRLLAGLMSKTSGELEVLGFDMPNSSYDFLSQIGYMPQNFGLYEDLSCYENLRLYADLQEISDKNERIKELLEFTKLIQFKDRFARNLSGGMKQKLALSCALIKKPKLLLLDEPGVGVDPIARKELWDMAKELQKEGMTILWATSYQDEANMCDEVIMLNEGEILFHDKPQIAKKRLENRVFLLKSEDKKATLEKLLSDDNILDATIFGDDIKFSIKQNSKFQIPKNAKNIEPNFEDVFLDLINPKLKPTSELFKNLNLQISNKPTIEAINLTKKFGDFTATDNVSFSVKSGEIFGLLGPNGAGKSTTFKMLCGLIRPTSGKALVLGKDLYSSSNLVKQQIGYMAQKFSLYKNLNLIDNLEFFAGVYGLKGRAKRAKIDAVIDNFNFEKYLKNEVESLSLGIKQRLSLACASMHNPKVLFLDEPTSGVDTLTRREFWTQINTMAKEGVTIMVTTHLMDEAEFCDNITILYKSKAIAIGSATKLKAQVGTNVTMEEAFIELVKRYD</sequence>